<sequence>MLCNRRQKGGAAMTQYTTGELAKHCGVTVRTVQFYDSKGLLIPSDLTNGGRRLYSEDDLRRMHVICFLKDLGFSLKDISGLLESDDTEKVLKMLIEHQEEALRLSIDEDRKRLDRLHGLKQSMGSFNSITTDSIGVMADIVDNRKQLRFMRIKMVIVGIIMDIAWIPTLIYGIVAGVWWPFVMGVIVAVALGVWISLYYVRHTAYVCPDDHTIFQLPVRKMFFAKHTPSMRKLACPVCGFKGYCLEIYVPSGNPKNANGTLIWPAGGDAR</sequence>
<keyword evidence="2" id="KW-1133">Transmembrane helix</keyword>
<evidence type="ECO:0000259" key="3">
    <source>
        <dbReference type="PROSITE" id="PS50937"/>
    </source>
</evidence>
<feature type="domain" description="HTH merR-type" evidence="3">
    <location>
        <begin position="15"/>
        <end position="84"/>
    </location>
</feature>
<feature type="transmembrane region" description="Helical" evidence="2">
    <location>
        <begin position="179"/>
        <end position="200"/>
    </location>
</feature>
<evidence type="ECO:0000256" key="1">
    <source>
        <dbReference type="ARBA" id="ARBA00023125"/>
    </source>
</evidence>
<dbReference type="Proteomes" id="UP000636394">
    <property type="component" value="Unassembled WGS sequence"/>
</dbReference>
<evidence type="ECO:0000313" key="5">
    <source>
        <dbReference type="Proteomes" id="UP000636394"/>
    </source>
</evidence>
<keyword evidence="2" id="KW-0812">Transmembrane</keyword>
<feature type="transmembrane region" description="Helical" evidence="2">
    <location>
        <begin position="154"/>
        <end position="173"/>
    </location>
</feature>
<keyword evidence="1" id="KW-0238">DNA-binding</keyword>
<dbReference type="InterPro" id="IPR009061">
    <property type="entry name" value="DNA-bd_dom_put_sf"/>
</dbReference>
<dbReference type="Gene3D" id="1.10.1660.10">
    <property type="match status" value="1"/>
</dbReference>
<gene>
    <name evidence="4" type="ORF">GMI68_02180</name>
</gene>
<name>A0ABX0II16_9ACTN</name>
<keyword evidence="2" id="KW-0472">Membrane</keyword>
<proteinExistence type="predicted"/>
<protein>
    <submittedName>
        <fullName evidence="4">MerR family transcriptional regulator</fullName>
    </submittedName>
</protein>
<dbReference type="PANTHER" id="PTHR30204">
    <property type="entry name" value="REDOX-CYCLING DRUG-SENSING TRANSCRIPTIONAL ACTIVATOR SOXR"/>
    <property type="match status" value="1"/>
</dbReference>
<dbReference type="PRINTS" id="PR00040">
    <property type="entry name" value="HTHMERR"/>
</dbReference>
<keyword evidence="5" id="KW-1185">Reference proteome</keyword>
<dbReference type="InterPro" id="IPR000551">
    <property type="entry name" value="MerR-type_HTH_dom"/>
</dbReference>
<dbReference type="SMART" id="SM00422">
    <property type="entry name" value="HTH_MERR"/>
    <property type="match status" value="1"/>
</dbReference>
<dbReference type="PANTHER" id="PTHR30204:SF96">
    <property type="entry name" value="CHROMOSOME-ANCHORING PROTEIN RACA"/>
    <property type="match status" value="1"/>
</dbReference>
<comment type="caution">
    <text evidence="4">The sequence shown here is derived from an EMBL/GenBank/DDBJ whole genome shotgun (WGS) entry which is preliminary data.</text>
</comment>
<dbReference type="PROSITE" id="PS50937">
    <property type="entry name" value="HTH_MERR_2"/>
    <property type="match status" value="1"/>
</dbReference>
<dbReference type="CDD" id="cd01106">
    <property type="entry name" value="HTH_TipAL-Mta"/>
    <property type="match status" value="1"/>
</dbReference>
<evidence type="ECO:0000313" key="4">
    <source>
        <dbReference type="EMBL" id="NHM13589.1"/>
    </source>
</evidence>
<reference evidence="4 5" key="1">
    <citation type="submission" date="2019-11" db="EMBL/GenBank/DDBJ databases">
        <title>Eggerthellaceae novel genus isolated from the rectal contents of marmort.</title>
        <authorList>
            <person name="Zhang G."/>
        </authorList>
    </citation>
    <scope>NUCLEOTIDE SEQUENCE [LARGE SCALE GENOMIC DNA]</scope>
    <source>
        <strain evidence="5">zg-886</strain>
    </source>
</reference>
<dbReference type="EMBL" id="WPCR01000002">
    <property type="protein sequence ID" value="NHM13589.1"/>
    <property type="molecule type" value="Genomic_DNA"/>
</dbReference>
<dbReference type="SUPFAM" id="SSF46955">
    <property type="entry name" value="Putative DNA-binding domain"/>
    <property type="match status" value="1"/>
</dbReference>
<dbReference type="InterPro" id="IPR047057">
    <property type="entry name" value="MerR_fam"/>
</dbReference>
<evidence type="ECO:0000256" key="2">
    <source>
        <dbReference type="SAM" id="Phobius"/>
    </source>
</evidence>
<dbReference type="Pfam" id="PF13411">
    <property type="entry name" value="MerR_1"/>
    <property type="match status" value="1"/>
</dbReference>
<organism evidence="4 5">
    <name type="scientific">Xiamenia xianingshaonis</name>
    <dbReference type="NCBI Taxonomy" id="2682776"/>
    <lineage>
        <taxon>Bacteria</taxon>
        <taxon>Bacillati</taxon>
        <taxon>Actinomycetota</taxon>
        <taxon>Coriobacteriia</taxon>
        <taxon>Eggerthellales</taxon>
        <taxon>Eggerthellaceae</taxon>
        <taxon>Xiamenia</taxon>
    </lineage>
</organism>
<accession>A0ABX0II16</accession>